<comment type="caution">
    <text evidence="1">The sequence shown here is derived from an EMBL/GenBank/DDBJ whole genome shotgun (WGS) entry which is preliminary data.</text>
</comment>
<keyword evidence="2" id="KW-1185">Reference proteome</keyword>
<dbReference type="Proteomes" id="UP001596058">
    <property type="component" value="Unassembled WGS sequence"/>
</dbReference>
<dbReference type="RefSeq" id="WP_379520955.1">
    <property type="nucleotide sequence ID" value="NZ_JBHSPA010000064.1"/>
</dbReference>
<reference evidence="2" key="1">
    <citation type="journal article" date="2019" name="Int. J. Syst. Evol. Microbiol.">
        <title>The Global Catalogue of Microorganisms (GCM) 10K type strain sequencing project: providing services to taxonomists for standard genome sequencing and annotation.</title>
        <authorList>
            <consortium name="The Broad Institute Genomics Platform"/>
            <consortium name="The Broad Institute Genome Sequencing Center for Infectious Disease"/>
            <person name="Wu L."/>
            <person name="Ma J."/>
        </authorList>
    </citation>
    <scope>NUCLEOTIDE SEQUENCE [LARGE SCALE GENOMIC DNA]</scope>
    <source>
        <strain evidence="2">CCUG 53903</strain>
    </source>
</reference>
<proteinExistence type="predicted"/>
<evidence type="ECO:0000313" key="1">
    <source>
        <dbReference type="EMBL" id="MFC5831484.1"/>
    </source>
</evidence>
<dbReference type="EMBL" id="JBHSPA010000064">
    <property type="protein sequence ID" value="MFC5831484.1"/>
    <property type="molecule type" value="Genomic_DNA"/>
</dbReference>
<sequence>MRRIRDRPRAASDLIEGAGPLRISGLSVPCAMGVYRATLTWVMPVRLDQLSASGTRHDRLRPDRWLFRWRRPCEPGSNVVGPQGEATVHDQDGAGDERRLVRADGLRLAVPLEEVPMDTTGTNYGVRKLMVTR</sequence>
<name>A0ABW1D0Z7_9ACTN</name>
<protein>
    <submittedName>
        <fullName evidence="1">Uncharacterized protein</fullName>
    </submittedName>
</protein>
<evidence type="ECO:0000313" key="2">
    <source>
        <dbReference type="Proteomes" id="UP001596058"/>
    </source>
</evidence>
<organism evidence="1 2">
    <name type="scientific">Nonomuraea insulae</name>
    <dbReference type="NCBI Taxonomy" id="1616787"/>
    <lineage>
        <taxon>Bacteria</taxon>
        <taxon>Bacillati</taxon>
        <taxon>Actinomycetota</taxon>
        <taxon>Actinomycetes</taxon>
        <taxon>Streptosporangiales</taxon>
        <taxon>Streptosporangiaceae</taxon>
        <taxon>Nonomuraea</taxon>
    </lineage>
</organism>
<gene>
    <name evidence="1" type="ORF">ACFPZ3_47215</name>
</gene>
<accession>A0ABW1D0Z7</accession>